<dbReference type="InterPro" id="IPR001525">
    <property type="entry name" value="C5_MeTfrase"/>
</dbReference>
<name>A0ABS4TFU7_9PSEU</name>
<dbReference type="PANTHER" id="PTHR10629:SF52">
    <property type="entry name" value="DNA (CYTOSINE-5)-METHYLTRANSFERASE 1"/>
    <property type="match status" value="1"/>
</dbReference>
<accession>A0ABS4TFU7</accession>
<dbReference type="EC" id="2.1.1.37" evidence="1"/>
<keyword evidence="2 6" id="KW-0489">Methyltransferase</keyword>
<dbReference type="Proteomes" id="UP001519332">
    <property type="component" value="Unassembled WGS sequence"/>
</dbReference>
<keyword evidence="3 6" id="KW-0808">Transferase</keyword>
<dbReference type="GO" id="GO:0032259">
    <property type="term" value="P:methylation"/>
    <property type="evidence" value="ECO:0007669"/>
    <property type="project" value="UniProtKB-KW"/>
</dbReference>
<dbReference type="InterPro" id="IPR029063">
    <property type="entry name" value="SAM-dependent_MTases_sf"/>
</dbReference>
<evidence type="ECO:0000313" key="8">
    <source>
        <dbReference type="Proteomes" id="UP001519332"/>
    </source>
</evidence>
<protein>
    <recommendedName>
        <fullName evidence="1">DNA (cytosine-5-)-methyltransferase</fullName>
        <ecNumber evidence="1">2.1.1.37</ecNumber>
    </recommendedName>
</protein>
<dbReference type="RefSeq" id="WP_209639471.1">
    <property type="nucleotide sequence ID" value="NZ_JAGINW010000001.1"/>
</dbReference>
<reference evidence="7 8" key="1">
    <citation type="submission" date="2021-03" db="EMBL/GenBank/DDBJ databases">
        <title>Sequencing the genomes of 1000 actinobacteria strains.</title>
        <authorList>
            <person name="Klenk H.-P."/>
        </authorList>
    </citation>
    <scope>NUCLEOTIDE SEQUENCE [LARGE SCALE GENOMIC DNA]</scope>
    <source>
        <strain evidence="7 8">DSM 46670</strain>
    </source>
</reference>
<dbReference type="EMBL" id="JAGINW010000001">
    <property type="protein sequence ID" value="MBP2323296.1"/>
    <property type="molecule type" value="Genomic_DNA"/>
</dbReference>
<dbReference type="Gene3D" id="3.90.120.10">
    <property type="entry name" value="DNA Methylase, subunit A, domain 2"/>
    <property type="match status" value="1"/>
</dbReference>
<proteinExistence type="inferred from homology"/>
<keyword evidence="5" id="KW-0680">Restriction system</keyword>
<evidence type="ECO:0000256" key="3">
    <source>
        <dbReference type="ARBA" id="ARBA00022679"/>
    </source>
</evidence>
<dbReference type="Gene3D" id="3.40.50.150">
    <property type="entry name" value="Vaccinia Virus protein VP39"/>
    <property type="match status" value="1"/>
</dbReference>
<evidence type="ECO:0000256" key="1">
    <source>
        <dbReference type="ARBA" id="ARBA00011975"/>
    </source>
</evidence>
<feature type="active site" evidence="6">
    <location>
        <position position="77"/>
    </location>
</feature>
<gene>
    <name evidence="7" type="ORF">JOF56_003681</name>
</gene>
<dbReference type="InterPro" id="IPR050390">
    <property type="entry name" value="C5-Methyltransferase"/>
</dbReference>
<dbReference type="PROSITE" id="PS51679">
    <property type="entry name" value="SAM_MT_C5"/>
    <property type="match status" value="1"/>
</dbReference>
<dbReference type="GO" id="GO:0003886">
    <property type="term" value="F:DNA (cytosine-5-)-methyltransferase activity"/>
    <property type="evidence" value="ECO:0007669"/>
    <property type="project" value="UniProtKB-EC"/>
</dbReference>
<dbReference type="PANTHER" id="PTHR10629">
    <property type="entry name" value="CYTOSINE-SPECIFIC METHYLTRANSFERASE"/>
    <property type="match status" value="1"/>
</dbReference>
<keyword evidence="8" id="KW-1185">Reference proteome</keyword>
<evidence type="ECO:0000256" key="4">
    <source>
        <dbReference type="ARBA" id="ARBA00022691"/>
    </source>
</evidence>
<evidence type="ECO:0000256" key="6">
    <source>
        <dbReference type="PROSITE-ProRule" id="PRU01016"/>
    </source>
</evidence>
<evidence type="ECO:0000313" key="7">
    <source>
        <dbReference type="EMBL" id="MBP2323296.1"/>
    </source>
</evidence>
<organism evidence="7 8">
    <name type="scientific">Kibdelosporangium banguiense</name>
    <dbReference type="NCBI Taxonomy" id="1365924"/>
    <lineage>
        <taxon>Bacteria</taxon>
        <taxon>Bacillati</taxon>
        <taxon>Actinomycetota</taxon>
        <taxon>Actinomycetes</taxon>
        <taxon>Pseudonocardiales</taxon>
        <taxon>Pseudonocardiaceae</taxon>
        <taxon>Kibdelosporangium</taxon>
    </lineage>
</organism>
<evidence type="ECO:0000256" key="2">
    <source>
        <dbReference type="ARBA" id="ARBA00022603"/>
    </source>
</evidence>
<dbReference type="SUPFAM" id="SSF53335">
    <property type="entry name" value="S-adenosyl-L-methionine-dependent methyltransferases"/>
    <property type="match status" value="1"/>
</dbReference>
<sequence length="328" mass="35529">MPDFQSEPYDAIDLFAGPGGWDVAARQLGITALGIEWDCPACATRRAAGLLAVEDDVRNHHPISFRSVPGFIASPPCQPFSAGGKGAGRAALDTVYHLAKTLEARQSVDYSVFADARTGLVLEPLRWVLDALDNGQQYEWLAFEQVPAVLPVWEYMAEAFRREGYTVATGKLSAEQYGVPQVRKRAFLVARLHGGVSLPAPTHRPFKRGVPQNEGDPTLLPWRSMANALGWGMTHRPYPTIASGVTGGPDREKVGGSGARRQIYAEKDAGRWIPNAADDARISMEEAAVLQSFPADYPWQGSQTKIFQQIGNAVPPALARAVLSAAIP</sequence>
<comment type="similarity">
    <text evidence="6">Belongs to the class I-like SAM-binding methyltransferase superfamily. C5-methyltransferase family.</text>
</comment>
<dbReference type="PRINTS" id="PR00105">
    <property type="entry name" value="C5METTRFRASE"/>
</dbReference>
<keyword evidence="4 6" id="KW-0949">S-adenosyl-L-methionine</keyword>
<evidence type="ECO:0000256" key="5">
    <source>
        <dbReference type="ARBA" id="ARBA00022747"/>
    </source>
</evidence>
<comment type="caution">
    <text evidence="7">The sequence shown here is derived from an EMBL/GenBank/DDBJ whole genome shotgun (WGS) entry which is preliminary data.</text>
</comment>
<dbReference type="Pfam" id="PF00145">
    <property type="entry name" value="DNA_methylase"/>
    <property type="match status" value="3"/>
</dbReference>